<dbReference type="EMBL" id="JBHTKY010000013">
    <property type="protein sequence ID" value="MFD1165945.1"/>
    <property type="molecule type" value="Genomic_DNA"/>
</dbReference>
<sequence length="195" mass="22146">MPNLETYNKKRDFTQTSEPKAQGKGLNKTTHSFVVQRHHASRLHYDFRLEIDGALKSWAVPKGPSMNPKDKRLAVQVEDHPLSYGSFEGSIPEGNYGAGTVSIFDEGQYSPLEVKSDKEFLKSWKEGSIKFRLEGKILKGDFALVRMQGDSSENWLLIKHKDDYSTDKPYDSEKLVSDAVKKEGKEFKKSSSKKK</sequence>
<dbReference type="RefSeq" id="WP_380896257.1">
    <property type="nucleotide sequence ID" value="NZ_JBHTKY010000013.1"/>
</dbReference>
<evidence type="ECO:0000259" key="2">
    <source>
        <dbReference type="Pfam" id="PF13298"/>
    </source>
</evidence>
<organism evidence="3 4">
    <name type="scientific">Sphingobacterium daejeonense</name>
    <dbReference type="NCBI Taxonomy" id="371142"/>
    <lineage>
        <taxon>Bacteria</taxon>
        <taxon>Pseudomonadati</taxon>
        <taxon>Bacteroidota</taxon>
        <taxon>Sphingobacteriia</taxon>
        <taxon>Sphingobacteriales</taxon>
        <taxon>Sphingobacteriaceae</taxon>
        <taxon>Sphingobacterium</taxon>
    </lineage>
</organism>
<proteinExistence type="predicted"/>
<feature type="domain" description="DNA ligase D 3'-phosphoesterase" evidence="2">
    <location>
        <begin position="36"/>
        <end position="146"/>
    </location>
</feature>
<protein>
    <submittedName>
        <fullName evidence="3">DNA polymerase ligase N-terminal domain-containing protein</fullName>
    </submittedName>
</protein>
<keyword evidence="4" id="KW-1185">Reference proteome</keyword>
<keyword evidence="3" id="KW-0436">Ligase</keyword>
<feature type="region of interest" description="Disordered" evidence="1">
    <location>
        <begin position="1"/>
        <end position="29"/>
    </location>
</feature>
<name>A0ABW3RL65_9SPHI</name>
<evidence type="ECO:0000313" key="4">
    <source>
        <dbReference type="Proteomes" id="UP001597205"/>
    </source>
</evidence>
<comment type="caution">
    <text evidence="3">The sequence shown here is derived from an EMBL/GenBank/DDBJ whole genome shotgun (WGS) entry which is preliminary data.</text>
</comment>
<dbReference type="InterPro" id="IPR014144">
    <property type="entry name" value="LigD_PE_domain"/>
</dbReference>
<evidence type="ECO:0000256" key="1">
    <source>
        <dbReference type="SAM" id="MobiDB-lite"/>
    </source>
</evidence>
<dbReference type="Proteomes" id="UP001597205">
    <property type="component" value="Unassembled WGS sequence"/>
</dbReference>
<dbReference type="GO" id="GO:0016874">
    <property type="term" value="F:ligase activity"/>
    <property type="evidence" value="ECO:0007669"/>
    <property type="project" value="UniProtKB-KW"/>
</dbReference>
<dbReference type="NCBIfam" id="TIGR02777">
    <property type="entry name" value="LigD_PE_dom"/>
    <property type="match status" value="1"/>
</dbReference>
<dbReference type="Pfam" id="PF13298">
    <property type="entry name" value="LigD_N"/>
    <property type="match status" value="1"/>
</dbReference>
<dbReference type="PANTHER" id="PTHR39465:SF1">
    <property type="entry name" value="DNA LIGASE D 3'-PHOSPHOESTERASE DOMAIN-CONTAINING PROTEIN"/>
    <property type="match status" value="1"/>
</dbReference>
<accession>A0ABW3RL65</accession>
<gene>
    <name evidence="3" type="ORF">ACFQ2C_10045</name>
</gene>
<reference evidence="4" key="1">
    <citation type="journal article" date="2019" name="Int. J. Syst. Evol. Microbiol.">
        <title>The Global Catalogue of Microorganisms (GCM) 10K type strain sequencing project: providing services to taxonomists for standard genome sequencing and annotation.</title>
        <authorList>
            <consortium name="The Broad Institute Genomics Platform"/>
            <consortium name="The Broad Institute Genome Sequencing Center for Infectious Disease"/>
            <person name="Wu L."/>
            <person name="Ma J."/>
        </authorList>
    </citation>
    <scope>NUCLEOTIDE SEQUENCE [LARGE SCALE GENOMIC DNA]</scope>
    <source>
        <strain evidence="4">CCUG 52468</strain>
    </source>
</reference>
<evidence type="ECO:0000313" key="3">
    <source>
        <dbReference type="EMBL" id="MFD1165945.1"/>
    </source>
</evidence>
<dbReference type="PANTHER" id="PTHR39465">
    <property type="entry name" value="DNA LIGASE D, 3'-PHOSPHOESTERASE DOMAIN"/>
    <property type="match status" value="1"/>
</dbReference>